<reference evidence="1" key="3">
    <citation type="journal article" date="2017" name="Nature">
        <title>Genome sequence of the progenitor of the wheat D genome Aegilops tauschii.</title>
        <authorList>
            <person name="Luo M.C."/>
            <person name="Gu Y.Q."/>
            <person name="Puiu D."/>
            <person name="Wang H."/>
            <person name="Twardziok S.O."/>
            <person name="Deal K.R."/>
            <person name="Huo N."/>
            <person name="Zhu T."/>
            <person name="Wang L."/>
            <person name="Wang Y."/>
            <person name="McGuire P.E."/>
            <person name="Liu S."/>
            <person name="Long H."/>
            <person name="Ramasamy R.K."/>
            <person name="Rodriguez J.C."/>
            <person name="Van S.L."/>
            <person name="Yuan L."/>
            <person name="Wang Z."/>
            <person name="Xia Z."/>
            <person name="Xiao L."/>
            <person name="Anderson O.D."/>
            <person name="Ouyang S."/>
            <person name="Liang Y."/>
            <person name="Zimin A.V."/>
            <person name="Pertea G."/>
            <person name="Qi P."/>
            <person name="Bennetzen J.L."/>
            <person name="Dai X."/>
            <person name="Dawson M.W."/>
            <person name="Muller H.G."/>
            <person name="Kugler K."/>
            <person name="Rivarola-Duarte L."/>
            <person name="Spannagl M."/>
            <person name="Mayer K.F.X."/>
            <person name="Lu F.H."/>
            <person name="Bevan M.W."/>
            <person name="Leroy P."/>
            <person name="Li P."/>
            <person name="You F.M."/>
            <person name="Sun Q."/>
            <person name="Liu Z."/>
            <person name="Lyons E."/>
            <person name="Wicker T."/>
            <person name="Salzberg S.L."/>
            <person name="Devos K.M."/>
            <person name="Dvorak J."/>
        </authorList>
    </citation>
    <scope>NUCLEOTIDE SEQUENCE [LARGE SCALE GENOMIC DNA]</scope>
    <source>
        <strain evidence="1">cv. AL8/78</strain>
    </source>
</reference>
<dbReference type="Gramene" id="AET2Gv21069900.20">
    <property type="protein sequence ID" value="AET2Gv21069900.20"/>
    <property type="gene ID" value="AET2Gv21069900"/>
</dbReference>
<evidence type="ECO:0000313" key="1">
    <source>
        <dbReference type="EnsemblPlants" id="AET2Gv21069900.20"/>
    </source>
</evidence>
<reference evidence="1" key="5">
    <citation type="journal article" date="2021" name="G3 (Bethesda)">
        <title>Aegilops tauschii genome assembly Aet v5.0 features greater sequence contiguity and improved annotation.</title>
        <authorList>
            <person name="Wang L."/>
            <person name="Zhu T."/>
            <person name="Rodriguez J.C."/>
            <person name="Deal K.R."/>
            <person name="Dubcovsky J."/>
            <person name="McGuire P.E."/>
            <person name="Lux T."/>
            <person name="Spannagl M."/>
            <person name="Mayer K.F.X."/>
            <person name="Baldrich P."/>
            <person name="Meyers B.C."/>
            <person name="Huo N."/>
            <person name="Gu Y.Q."/>
            <person name="Zhou H."/>
            <person name="Devos K.M."/>
            <person name="Bennetzen J.L."/>
            <person name="Unver T."/>
            <person name="Budak H."/>
            <person name="Gulick P.J."/>
            <person name="Galiba G."/>
            <person name="Kalapos B."/>
            <person name="Nelson D.R."/>
            <person name="Li P."/>
            <person name="You F.M."/>
            <person name="Luo M.C."/>
            <person name="Dvorak J."/>
        </authorList>
    </citation>
    <scope>NUCLEOTIDE SEQUENCE [LARGE SCALE GENOMIC DNA]</scope>
    <source>
        <strain evidence="1">cv. AL8/78</strain>
    </source>
</reference>
<reference evidence="2" key="1">
    <citation type="journal article" date="2014" name="Science">
        <title>Ancient hybridizations among the ancestral genomes of bread wheat.</title>
        <authorList>
            <consortium name="International Wheat Genome Sequencing Consortium,"/>
            <person name="Marcussen T."/>
            <person name="Sandve S.R."/>
            <person name="Heier L."/>
            <person name="Spannagl M."/>
            <person name="Pfeifer M."/>
            <person name="Jakobsen K.S."/>
            <person name="Wulff B.B."/>
            <person name="Steuernagel B."/>
            <person name="Mayer K.F."/>
            <person name="Olsen O.A."/>
        </authorList>
    </citation>
    <scope>NUCLEOTIDE SEQUENCE [LARGE SCALE GENOMIC DNA]</scope>
    <source>
        <strain evidence="2">cv. AL8/78</strain>
    </source>
</reference>
<dbReference type="EnsemblPlants" id="AET2Gv21069900.22">
    <property type="protein sequence ID" value="AET2Gv21069900.22"/>
    <property type="gene ID" value="AET2Gv21069900"/>
</dbReference>
<name>A0A453D338_AEGTS</name>
<sequence length="55" mass="6172">MLDSEAVPLTTPEQPLYFVGRRHEAEEAREDSVNKASLTTLAGRWMLIIPCSEVI</sequence>
<keyword evidence="2" id="KW-1185">Reference proteome</keyword>
<dbReference type="EnsemblPlants" id="AET2Gv21069900.23">
    <property type="protein sequence ID" value="AET2Gv21069900.23"/>
    <property type="gene ID" value="AET2Gv21069900"/>
</dbReference>
<dbReference type="Gramene" id="AET2Gv21069900.22">
    <property type="protein sequence ID" value="AET2Gv21069900.22"/>
    <property type="gene ID" value="AET2Gv21069900"/>
</dbReference>
<evidence type="ECO:0000313" key="2">
    <source>
        <dbReference type="Proteomes" id="UP000015105"/>
    </source>
</evidence>
<proteinExistence type="predicted"/>
<organism evidence="1 2">
    <name type="scientific">Aegilops tauschii subsp. strangulata</name>
    <name type="common">Goatgrass</name>
    <dbReference type="NCBI Taxonomy" id="200361"/>
    <lineage>
        <taxon>Eukaryota</taxon>
        <taxon>Viridiplantae</taxon>
        <taxon>Streptophyta</taxon>
        <taxon>Embryophyta</taxon>
        <taxon>Tracheophyta</taxon>
        <taxon>Spermatophyta</taxon>
        <taxon>Magnoliopsida</taxon>
        <taxon>Liliopsida</taxon>
        <taxon>Poales</taxon>
        <taxon>Poaceae</taxon>
        <taxon>BOP clade</taxon>
        <taxon>Pooideae</taxon>
        <taxon>Triticodae</taxon>
        <taxon>Triticeae</taxon>
        <taxon>Triticinae</taxon>
        <taxon>Aegilops</taxon>
    </lineage>
</organism>
<dbReference type="EnsemblPlants" id="AET2Gv21069900.20">
    <property type="protein sequence ID" value="AET2Gv21069900.20"/>
    <property type="gene ID" value="AET2Gv21069900"/>
</dbReference>
<dbReference type="AlphaFoldDB" id="A0A453D338"/>
<reference evidence="1" key="4">
    <citation type="submission" date="2019-03" db="UniProtKB">
        <authorList>
            <consortium name="EnsemblPlants"/>
        </authorList>
    </citation>
    <scope>IDENTIFICATION</scope>
</reference>
<protein>
    <submittedName>
        <fullName evidence="1">Uncharacterized protein</fullName>
    </submittedName>
</protein>
<reference evidence="2" key="2">
    <citation type="journal article" date="2017" name="Nat. Plants">
        <title>The Aegilops tauschii genome reveals multiple impacts of transposons.</title>
        <authorList>
            <person name="Zhao G."/>
            <person name="Zou C."/>
            <person name="Li K."/>
            <person name="Wang K."/>
            <person name="Li T."/>
            <person name="Gao L."/>
            <person name="Zhang X."/>
            <person name="Wang H."/>
            <person name="Yang Z."/>
            <person name="Liu X."/>
            <person name="Jiang W."/>
            <person name="Mao L."/>
            <person name="Kong X."/>
            <person name="Jiao Y."/>
            <person name="Jia J."/>
        </authorList>
    </citation>
    <scope>NUCLEOTIDE SEQUENCE [LARGE SCALE GENOMIC DNA]</scope>
    <source>
        <strain evidence="2">cv. AL8/78</strain>
    </source>
</reference>
<accession>A0A453D338</accession>
<dbReference type="Proteomes" id="UP000015105">
    <property type="component" value="Chromosome 2D"/>
</dbReference>
<dbReference type="Gramene" id="AET2Gv21069900.23">
    <property type="protein sequence ID" value="AET2Gv21069900.23"/>
    <property type="gene ID" value="AET2Gv21069900"/>
</dbReference>